<reference evidence="2" key="1">
    <citation type="submission" date="2023-07" db="EMBL/GenBank/DDBJ databases">
        <title>Functional and genomic diversity of the sorghum phyllosphere microbiome.</title>
        <authorList>
            <person name="Shade A."/>
        </authorList>
    </citation>
    <scope>NUCLEOTIDE SEQUENCE [LARGE SCALE GENOMIC DNA]</scope>
    <source>
        <strain evidence="2">SORGH_AS_0422</strain>
    </source>
</reference>
<sequence length="90" mass="10178">MQYNPITQELYTDTGTFLKKLHCPLAKRWEQLDPMSTAQAKTCSTCDKAVYDTSLLEDSALQELLQNASDTCLKVDLNQQNLTITYATNE</sequence>
<accession>A0ABU3GVE2</accession>
<comment type="caution">
    <text evidence="1">The sequence shown here is derived from an EMBL/GenBank/DDBJ whole genome shotgun (WGS) entry which is preliminary data.</text>
</comment>
<evidence type="ECO:0000313" key="2">
    <source>
        <dbReference type="Proteomes" id="UP001258315"/>
    </source>
</evidence>
<gene>
    <name evidence="1" type="ORF">QE417_002806</name>
</gene>
<name>A0ABU3GVE2_9SPHI</name>
<keyword evidence="2" id="KW-1185">Reference proteome</keyword>
<dbReference type="EMBL" id="JAVLVU010000001">
    <property type="protein sequence ID" value="MDT3403734.1"/>
    <property type="molecule type" value="Genomic_DNA"/>
</dbReference>
<dbReference type="RefSeq" id="WP_311951002.1">
    <property type="nucleotide sequence ID" value="NZ_JAVLVU010000001.1"/>
</dbReference>
<evidence type="ECO:0000313" key="1">
    <source>
        <dbReference type="EMBL" id="MDT3403734.1"/>
    </source>
</evidence>
<organism evidence="1 2">
    <name type="scientific">Mucilaginibacter terrae</name>
    <dbReference type="NCBI Taxonomy" id="1955052"/>
    <lineage>
        <taxon>Bacteria</taxon>
        <taxon>Pseudomonadati</taxon>
        <taxon>Bacteroidota</taxon>
        <taxon>Sphingobacteriia</taxon>
        <taxon>Sphingobacteriales</taxon>
        <taxon>Sphingobacteriaceae</taxon>
        <taxon>Mucilaginibacter</taxon>
    </lineage>
</organism>
<proteinExistence type="predicted"/>
<protein>
    <submittedName>
        <fullName evidence="1">Uncharacterized protein</fullName>
    </submittedName>
</protein>
<dbReference type="Proteomes" id="UP001258315">
    <property type="component" value="Unassembled WGS sequence"/>
</dbReference>